<sequence length="327" mass="36371">MATVNLCQNDLSLESMRTSFQNDGFIVFHNVIDPTLVTTLQSRLDEVLRGQYNRNSPPDKAPILQKKNTQKNHVDNGSIVSPLARSDGDGSNYNSQVLQIINIHKCDHDFRQLATSPEIGRMVAELAGWKHGARLAQDQVWAKPPGAPSLVFHRDFPYFMFSPSDVITVWVALDNMDEELGPLEYVRGSHKWGDGRVGSASSFFHDANKRLLYSAARLEGIECPESTLDIVSMAGLKAGGISIHNGKLWHGSGKNMSKDRPRRGMGLHFIPGEAKFTTKARVSKLWRSHVPDDVKDEDIALIELSEEDFPLVHSANDTHDMDGTLDT</sequence>
<dbReference type="Gene3D" id="2.60.120.620">
    <property type="entry name" value="q2cbj1_9rhob like domain"/>
    <property type="match status" value="1"/>
</dbReference>
<dbReference type="EMBL" id="JALLBG020000110">
    <property type="protein sequence ID" value="KAL3763909.1"/>
    <property type="molecule type" value="Genomic_DNA"/>
</dbReference>
<organism evidence="5 6">
    <name type="scientific">Discostella pseudostelligera</name>
    <dbReference type="NCBI Taxonomy" id="259834"/>
    <lineage>
        <taxon>Eukaryota</taxon>
        <taxon>Sar</taxon>
        <taxon>Stramenopiles</taxon>
        <taxon>Ochrophyta</taxon>
        <taxon>Bacillariophyta</taxon>
        <taxon>Coscinodiscophyceae</taxon>
        <taxon>Thalassiosirophycidae</taxon>
        <taxon>Stephanodiscales</taxon>
        <taxon>Stephanodiscaceae</taxon>
        <taxon>Discostella</taxon>
    </lineage>
</organism>
<accession>A0ABD3MIQ2</accession>
<dbReference type="AlphaFoldDB" id="A0ABD3MIQ2"/>
<evidence type="ECO:0000313" key="6">
    <source>
        <dbReference type="Proteomes" id="UP001530293"/>
    </source>
</evidence>
<proteinExistence type="predicted"/>
<dbReference type="PANTHER" id="PTHR20883:SF15">
    <property type="entry name" value="PHYTANOYL-COA DIOXYGENASE DOMAIN-CONTAINING PROTEIN 1"/>
    <property type="match status" value="1"/>
</dbReference>
<dbReference type="InterPro" id="IPR008775">
    <property type="entry name" value="Phytyl_CoA_dOase-like"/>
</dbReference>
<keyword evidence="2" id="KW-0479">Metal-binding</keyword>
<feature type="region of interest" description="Disordered" evidence="4">
    <location>
        <begin position="51"/>
        <end position="87"/>
    </location>
</feature>
<evidence type="ECO:0000256" key="1">
    <source>
        <dbReference type="ARBA" id="ARBA00001962"/>
    </source>
</evidence>
<comment type="caution">
    <text evidence="5">The sequence shown here is derived from an EMBL/GenBank/DDBJ whole genome shotgun (WGS) entry which is preliminary data.</text>
</comment>
<evidence type="ECO:0000313" key="5">
    <source>
        <dbReference type="EMBL" id="KAL3763909.1"/>
    </source>
</evidence>
<dbReference type="Proteomes" id="UP001530293">
    <property type="component" value="Unassembled WGS sequence"/>
</dbReference>
<comment type="cofactor">
    <cofactor evidence="1">
        <name>Fe cation</name>
        <dbReference type="ChEBI" id="CHEBI:24875"/>
    </cofactor>
</comment>
<dbReference type="SUPFAM" id="SSF51197">
    <property type="entry name" value="Clavaminate synthase-like"/>
    <property type="match status" value="1"/>
</dbReference>
<gene>
    <name evidence="5" type="ORF">ACHAWU_003375</name>
</gene>
<evidence type="ECO:0008006" key="7">
    <source>
        <dbReference type="Google" id="ProtNLM"/>
    </source>
</evidence>
<evidence type="ECO:0000256" key="2">
    <source>
        <dbReference type="ARBA" id="ARBA00022723"/>
    </source>
</evidence>
<name>A0ABD3MIQ2_9STRA</name>
<protein>
    <recommendedName>
        <fullName evidence="7">Phytanoyl-CoA dioxygenase</fullName>
    </recommendedName>
</protein>
<evidence type="ECO:0000256" key="4">
    <source>
        <dbReference type="SAM" id="MobiDB-lite"/>
    </source>
</evidence>
<dbReference type="GO" id="GO:0046872">
    <property type="term" value="F:metal ion binding"/>
    <property type="evidence" value="ECO:0007669"/>
    <property type="project" value="UniProtKB-KW"/>
</dbReference>
<evidence type="ECO:0000256" key="3">
    <source>
        <dbReference type="ARBA" id="ARBA00023004"/>
    </source>
</evidence>
<reference evidence="5 6" key="1">
    <citation type="submission" date="2024-10" db="EMBL/GenBank/DDBJ databases">
        <title>Updated reference genomes for cyclostephanoid diatoms.</title>
        <authorList>
            <person name="Roberts W.R."/>
            <person name="Alverson A.J."/>
        </authorList>
    </citation>
    <scope>NUCLEOTIDE SEQUENCE [LARGE SCALE GENOMIC DNA]</scope>
    <source>
        <strain evidence="5 6">AJA232-27</strain>
    </source>
</reference>
<dbReference type="PANTHER" id="PTHR20883">
    <property type="entry name" value="PHYTANOYL-COA DIOXYGENASE DOMAIN CONTAINING 1"/>
    <property type="match status" value="1"/>
</dbReference>
<dbReference type="Pfam" id="PF05721">
    <property type="entry name" value="PhyH"/>
    <property type="match status" value="1"/>
</dbReference>
<keyword evidence="3" id="KW-0408">Iron</keyword>
<keyword evidence="6" id="KW-1185">Reference proteome</keyword>